<dbReference type="InterPro" id="IPR018775">
    <property type="entry name" value="RlaP"/>
</dbReference>
<name>A0A0R1LL43_9LACO</name>
<keyword evidence="2" id="KW-1185">Reference proteome</keyword>
<dbReference type="Pfam" id="PF10127">
    <property type="entry name" value="RlaP"/>
    <property type="match status" value="1"/>
</dbReference>
<sequence length="376" mass="42737">MHHREPRLLPSLLGCLCLEGRIMNYLPIKTWEYLMGKTSDTIIAVYLTGSHLNNLATKDSDVDYYVITFPRFDDLIFNRRRATQETGDVDFKMMDLFHFLNLMFKANPNVIELLYRDPLYCSDIYLPISTWLMTSRDNLPLLNPKGWEGACLGQMLQIRKRVAVGKKYEGNGSLGKDMIQFNKSYSYFMANFAHGTLEDVVNYSDPDARDAALRIKSWTNSDRGIKLNLKNSGTSRHDDYWDGIVTLDGIRSSDNPEVVDQLQIGQFVLFNGQLATVVDVGGPSFAKVMVDLSPQAAIDAHKKKFQGQKDCPYCHIDEGNEPEWNYELQVGQRLPHDGYGYPEVSIDPDSAQIYIDALDTPTLDINFCPMCGRKLN</sequence>
<dbReference type="Proteomes" id="UP000051955">
    <property type="component" value="Unassembled WGS sequence"/>
</dbReference>
<accession>A0A0R1LL43</accession>
<dbReference type="PATRIC" id="fig|1423715.3.peg.2101"/>
<dbReference type="STRING" id="1423715.FD25_GL002046"/>
<dbReference type="SUPFAM" id="SSF81301">
    <property type="entry name" value="Nucleotidyltransferase"/>
    <property type="match status" value="1"/>
</dbReference>
<reference evidence="1 2" key="1">
    <citation type="journal article" date="2015" name="Genome Announc.">
        <title>Expanding the biotechnology potential of lactobacilli through comparative genomics of 213 strains and associated genera.</title>
        <authorList>
            <person name="Sun Z."/>
            <person name="Harris H.M."/>
            <person name="McCann A."/>
            <person name="Guo C."/>
            <person name="Argimon S."/>
            <person name="Zhang W."/>
            <person name="Yang X."/>
            <person name="Jeffery I.B."/>
            <person name="Cooney J.C."/>
            <person name="Kagawa T.F."/>
            <person name="Liu W."/>
            <person name="Song Y."/>
            <person name="Salvetti E."/>
            <person name="Wrobel A."/>
            <person name="Rasinkangas P."/>
            <person name="Parkhill J."/>
            <person name="Rea M.C."/>
            <person name="O'Sullivan O."/>
            <person name="Ritari J."/>
            <person name="Douillard F.P."/>
            <person name="Paul Ross R."/>
            <person name="Yang R."/>
            <person name="Briner A.E."/>
            <person name="Felis G.E."/>
            <person name="de Vos W.M."/>
            <person name="Barrangou R."/>
            <person name="Klaenhammer T.R."/>
            <person name="Caufield P.W."/>
            <person name="Cui Y."/>
            <person name="Zhang H."/>
            <person name="O'Toole P.W."/>
        </authorList>
    </citation>
    <scope>NUCLEOTIDE SEQUENCE [LARGE SCALE GENOMIC DNA]</scope>
    <source>
        <strain evidence="1 2">DSM 19394</strain>
    </source>
</reference>
<dbReference type="EMBL" id="AZDV01000003">
    <property type="protein sequence ID" value="KRK96549.1"/>
    <property type="molecule type" value="Genomic_DNA"/>
</dbReference>
<comment type="caution">
    <text evidence="1">The sequence shown here is derived from an EMBL/GenBank/DDBJ whole genome shotgun (WGS) entry which is preliminary data.</text>
</comment>
<proteinExistence type="predicted"/>
<gene>
    <name evidence="1" type="ORF">FD25_GL002046</name>
</gene>
<dbReference type="InterPro" id="IPR043519">
    <property type="entry name" value="NT_sf"/>
</dbReference>
<evidence type="ECO:0000313" key="2">
    <source>
        <dbReference type="Proteomes" id="UP000051955"/>
    </source>
</evidence>
<organism evidence="1 2">
    <name type="scientific">Levilactobacillus acidifarinae DSM 19394 = JCM 15949</name>
    <dbReference type="NCBI Taxonomy" id="1423715"/>
    <lineage>
        <taxon>Bacteria</taxon>
        <taxon>Bacillati</taxon>
        <taxon>Bacillota</taxon>
        <taxon>Bacilli</taxon>
        <taxon>Lactobacillales</taxon>
        <taxon>Lactobacillaceae</taxon>
        <taxon>Levilactobacillus</taxon>
    </lineage>
</organism>
<evidence type="ECO:0000313" key="1">
    <source>
        <dbReference type="EMBL" id="KRK96549.1"/>
    </source>
</evidence>
<dbReference type="AlphaFoldDB" id="A0A0R1LL43"/>
<protein>
    <submittedName>
        <fullName evidence="1">Uncharacterized protein</fullName>
    </submittedName>
</protein>